<dbReference type="RefSeq" id="WP_139981254.1">
    <property type="nucleotide sequence ID" value="NZ_CP041046.1"/>
</dbReference>
<accession>A0A4Y5Z3V9</accession>
<sequence length="268" mass="29797">MRYVAPTREAFDRRVLASPPLLDWAAYAHFIDSDAWPDTAGLNALLPADTAVRFVTQEPALLADGLHYEERIARGAIATRPANWHDLFNALVWLRYPTLKHALNARQVAEIERMGPRERSRAQCALTHFDEAGIIVTLRDADMLAAWDRHDWQTLFWTHRDAWLRGEARAEVFGHALLEHALTPDKLLVGKAVVLMDVDDAAAVCAKAIARGEILNDPQELRPLPLSGLPGWHEGTAHAAFYTTAPCFQPVREGRVYPPALGSAHASP</sequence>
<dbReference type="OrthoDB" id="5292474at2"/>
<evidence type="ECO:0000313" key="1">
    <source>
        <dbReference type="EMBL" id="QDE39093.1"/>
    </source>
</evidence>
<dbReference type="Pfam" id="PF11227">
    <property type="entry name" value="DUF3025"/>
    <property type="match status" value="1"/>
</dbReference>
<organism evidence="1 2">
    <name type="scientific">Luteibacter pinisoli</name>
    <dbReference type="NCBI Taxonomy" id="2589080"/>
    <lineage>
        <taxon>Bacteria</taxon>
        <taxon>Pseudomonadati</taxon>
        <taxon>Pseudomonadota</taxon>
        <taxon>Gammaproteobacteria</taxon>
        <taxon>Lysobacterales</taxon>
        <taxon>Rhodanobacteraceae</taxon>
        <taxon>Luteibacter</taxon>
    </lineage>
</organism>
<dbReference type="Proteomes" id="UP000316093">
    <property type="component" value="Chromosome"/>
</dbReference>
<dbReference type="KEGG" id="lpy:FIV34_07705"/>
<proteinExistence type="predicted"/>
<dbReference type="AlphaFoldDB" id="A0A4Y5Z3V9"/>
<dbReference type="InterPro" id="IPR021390">
    <property type="entry name" value="DUF3025"/>
</dbReference>
<keyword evidence="2" id="KW-1185">Reference proteome</keyword>
<reference evidence="1 2" key="1">
    <citation type="submission" date="2019-06" db="EMBL/GenBank/DDBJ databases">
        <title>A complete genome sequence for Luteibacter pinisoli MAH-14.</title>
        <authorList>
            <person name="Baltrus D.A."/>
        </authorList>
    </citation>
    <scope>NUCLEOTIDE SEQUENCE [LARGE SCALE GENOMIC DNA]</scope>
    <source>
        <strain evidence="1 2">MAH-14</strain>
    </source>
</reference>
<dbReference type="EMBL" id="CP041046">
    <property type="protein sequence ID" value="QDE39093.1"/>
    <property type="molecule type" value="Genomic_DNA"/>
</dbReference>
<protein>
    <submittedName>
        <fullName evidence="1">DUF3025 domain-containing protein</fullName>
    </submittedName>
</protein>
<gene>
    <name evidence="1" type="ORF">FIV34_07705</name>
</gene>
<evidence type="ECO:0000313" key="2">
    <source>
        <dbReference type="Proteomes" id="UP000316093"/>
    </source>
</evidence>
<name>A0A4Y5Z3V9_9GAMM</name>